<feature type="compositionally biased region" description="Polar residues" evidence="1">
    <location>
        <begin position="245"/>
        <end position="259"/>
    </location>
</feature>
<name>A0A9D1JAW2_9FIRM</name>
<feature type="compositionally biased region" description="Basic residues" evidence="1">
    <location>
        <begin position="136"/>
        <end position="146"/>
    </location>
</feature>
<evidence type="ECO:0000259" key="2">
    <source>
        <dbReference type="Pfam" id="PF18475"/>
    </source>
</evidence>
<dbReference type="InterPro" id="IPR041494">
    <property type="entry name" value="PIN7"/>
</dbReference>
<feature type="region of interest" description="Disordered" evidence="1">
    <location>
        <begin position="124"/>
        <end position="351"/>
    </location>
</feature>
<feature type="compositionally biased region" description="Low complexity" evidence="1">
    <location>
        <begin position="328"/>
        <end position="337"/>
    </location>
</feature>
<feature type="domain" description="PIN-like" evidence="2">
    <location>
        <begin position="5"/>
        <end position="105"/>
    </location>
</feature>
<evidence type="ECO:0000313" key="4">
    <source>
        <dbReference type="Proteomes" id="UP000823912"/>
    </source>
</evidence>
<comment type="caution">
    <text evidence="3">The sequence shown here is derived from an EMBL/GenBank/DDBJ whole genome shotgun (WGS) entry which is preliminary data.</text>
</comment>
<dbReference type="Pfam" id="PF18475">
    <property type="entry name" value="PIN7"/>
    <property type="match status" value="1"/>
</dbReference>
<proteinExistence type="predicted"/>
<reference evidence="3" key="1">
    <citation type="submission" date="2020-10" db="EMBL/GenBank/DDBJ databases">
        <authorList>
            <person name="Gilroy R."/>
        </authorList>
    </citation>
    <scope>NUCLEOTIDE SEQUENCE</scope>
    <source>
        <strain evidence="3">ChiSjej5B23-6657</strain>
    </source>
</reference>
<accession>A0A9D1JAW2</accession>
<evidence type="ECO:0000256" key="1">
    <source>
        <dbReference type="SAM" id="MobiDB-lite"/>
    </source>
</evidence>
<gene>
    <name evidence="3" type="ORF">IAA55_05480</name>
</gene>
<reference evidence="3" key="2">
    <citation type="journal article" date="2021" name="PeerJ">
        <title>Extensive microbial diversity within the chicken gut microbiome revealed by metagenomics and culture.</title>
        <authorList>
            <person name="Gilroy R."/>
            <person name="Ravi A."/>
            <person name="Getino M."/>
            <person name="Pursley I."/>
            <person name="Horton D.L."/>
            <person name="Alikhan N.F."/>
            <person name="Baker D."/>
            <person name="Gharbi K."/>
            <person name="Hall N."/>
            <person name="Watson M."/>
            <person name="Adriaenssens E.M."/>
            <person name="Foster-Nyarko E."/>
            <person name="Jarju S."/>
            <person name="Secka A."/>
            <person name="Antonio M."/>
            <person name="Oren A."/>
            <person name="Chaudhuri R.R."/>
            <person name="La Ragione R."/>
            <person name="Hildebrand F."/>
            <person name="Pallen M.J."/>
        </authorList>
    </citation>
    <scope>NUCLEOTIDE SEQUENCE</scope>
    <source>
        <strain evidence="3">ChiSjej5B23-6657</strain>
    </source>
</reference>
<protein>
    <recommendedName>
        <fullName evidence="2">PIN-like domain-containing protein</fullName>
    </recommendedName>
</protein>
<feature type="compositionally biased region" description="Basic residues" evidence="1">
    <location>
        <begin position="199"/>
        <end position="208"/>
    </location>
</feature>
<evidence type="ECO:0000313" key="3">
    <source>
        <dbReference type="EMBL" id="HIR70713.1"/>
    </source>
</evidence>
<sequence>MSVYLIDYENVHASGLAGVENCGIEDEIILLYGNDTSTIPMELHIQIANSKGKVQYHKIERTGKNYLDFQLSTIAGFLVGTTRQTEFVIVSRDSGYDAVLDYWNDERLADRVVHFCRRASIAEAEEARDREDKDSRKRRQGKKNGKKNPFSNEKRDSGAKQEPVSETAAADRLPVVSPQQLPNVVEEKKKQVPAEVKPRGGKKGKNQGRKAEEQDAVASAEQSAQEAVQENWEQQPTKQERQEQKSTGQQIQGQETVKQQVEAADPAESEKQEKKQPKKQAKKKNETKGRGKKKQESSQKEEKGAESQADRQENSDVKGSAAEKKQPKIVQPKIQVQEFPDPEQERREPVEITESVKKKIRVAVKGLGLKPTDYTKIYKLCKKSQDKQELYQNLVHSLKQEKGSQVYKAIVGIIF</sequence>
<feature type="compositionally biased region" description="Basic and acidic residues" evidence="1">
    <location>
        <begin position="125"/>
        <end position="135"/>
    </location>
</feature>
<feature type="compositionally biased region" description="Basic and acidic residues" evidence="1">
    <location>
        <begin position="283"/>
        <end position="326"/>
    </location>
</feature>
<dbReference type="Proteomes" id="UP000823912">
    <property type="component" value="Unassembled WGS sequence"/>
</dbReference>
<dbReference type="AlphaFoldDB" id="A0A9D1JAW2"/>
<organism evidence="3 4">
    <name type="scientific">Candidatus Pullilachnospira gallistercoris</name>
    <dbReference type="NCBI Taxonomy" id="2840911"/>
    <lineage>
        <taxon>Bacteria</taxon>
        <taxon>Bacillati</taxon>
        <taxon>Bacillota</taxon>
        <taxon>Clostridia</taxon>
        <taxon>Lachnospirales</taxon>
        <taxon>Lachnospiraceae</taxon>
        <taxon>Lachnospiraceae incertae sedis</taxon>
        <taxon>Candidatus Pullilachnospira</taxon>
    </lineage>
</organism>
<feature type="compositionally biased region" description="Low complexity" evidence="1">
    <location>
        <begin position="216"/>
        <end position="230"/>
    </location>
</feature>
<dbReference type="EMBL" id="DVHM01000087">
    <property type="protein sequence ID" value="HIR70713.1"/>
    <property type="molecule type" value="Genomic_DNA"/>
</dbReference>
<feature type="compositionally biased region" description="Basic and acidic residues" evidence="1">
    <location>
        <begin position="185"/>
        <end position="198"/>
    </location>
</feature>